<gene>
    <name evidence="6" type="ORF">APZ18_08475</name>
</gene>
<keyword evidence="7" id="KW-1185">Reference proteome</keyword>
<dbReference type="InterPro" id="IPR035952">
    <property type="entry name" value="Rhomboid-like_sf"/>
</dbReference>
<keyword evidence="3 5" id="KW-1133">Transmembrane helix</keyword>
<reference evidence="6 7" key="1">
    <citation type="submission" date="2015-10" db="EMBL/GenBank/DDBJ databases">
        <title>Butyribacter intestini gen. nov., sp. nov., a butyric acid-producing bacterium of the family Lachnospiraceae isolated from the human faeces.</title>
        <authorList>
            <person name="Zou Y."/>
            <person name="Xue W."/>
            <person name="Luo G."/>
            <person name="Lv M."/>
        </authorList>
    </citation>
    <scope>NUCLEOTIDE SEQUENCE [LARGE SCALE GENOMIC DNA]</scope>
    <source>
        <strain evidence="6 7">TF01-11</strain>
    </source>
</reference>
<feature type="transmembrane region" description="Helical" evidence="5">
    <location>
        <begin position="69"/>
        <end position="95"/>
    </location>
</feature>
<evidence type="ECO:0000256" key="4">
    <source>
        <dbReference type="ARBA" id="ARBA00023136"/>
    </source>
</evidence>
<protein>
    <recommendedName>
        <fullName evidence="8">Peptidase S54 rhomboid domain-containing protein</fullName>
    </recommendedName>
</protein>
<dbReference type="AlphaFoldDB" id="A0AAW3JRS4"/>
<dbReference type="GO" id="GO:0016020">
    <property type="term" value="C:membrane"/>
    <property type="evidence" value="ECO:0007669"/>
    <property type="project" value="UniProtKB-SubCell"/>
</dbReference>
<name>A0AAW3JRS4_9FIRM</name>
<dbReference type="SUPFAM" id="SSF144091">
    <property type="entry name" value="Rhomboid-like"/>
    <property type="match status" value="1"/>
</dbReference>
<organism evidence="6 7">
    <name type="scientific">Butyribacter intestini</name>
    <dbReference type="NCBI Taxonomy" id="1703332"/>
    <lineage>
        <taxon>Bacteria</taxon>
        <taxon>Bacillati</taxon>
        <taxon>Bacillota</taxon>
        <taxon>Clostridia</taxon>
        <taxon>Lachnospirales</taxon>
        <taxon>Lachnospiraceae</taxon>
        <taxon>Butyribacter</taxon>
    </lineage>
</organism>
<feature type="transmembrane region" description="Helical" evidence="5">
    <location>
        <begin position="133"/>
        <end position="153"/>
    </location>
</feature>
<evidence type="ECO:0000256" key="3">
    <source>
        <dbReference type="ARBA" id="ARBA00022989"/>
    </source>
</evidence>
<keyword evidence="4 5" id="KW-0472">Membrane</keyword>
<evidence type="ECO:0000256" key="1">
    <source>
        <dbReference type="ARBA" id="ARBA00004141"/>
    </source>
</evidence>
<evidence type="ECO:0000313" key="6">
    <source>
        <dbReference type="EMBL" id="KQC84753.1"/>
    </source>
</evidence>
<evidence type="ECO:0008006" key="8">
    <source>
        <dbReference type="Google" id="ProtNLM"/>
    </source>
</evidence>
<evidence type="ECO:0000256" key="5">
    <source>
        <dbReference type="SAM" id="Phobius"/>
    </source>
</evidence>
<evidence type="ECO:0000256" key="2">
    <source>
        <dbReference type="ARBA" id="ARBA00022692"/>
    </source>
</evidence>
<comment type="subcellular location">
    <subcellularLocation>
        <location evidence="1">Membrane</location>
        <topology evidence="1">Multi-pass membrane protein</topology>
    </subcellularLocation>
</comment>
<comment type="caution">
    <text evidence="6">The sequence shown here is derived from an EMBL/GenBank/DDBJ whole genome shotgun (WGS) entry which is preliminary data.</text>
</comment>
<dbReference type="RefSeq" id="WP_022015600.1">
    <property type="nucleotide sequence ID" value="NZ_DBGBRS010000103.1"/>
</dbReference>
<dbReference type="Proteomes" id="UP000050833">
    <property type="component" value="Unassembled WGS sequence"/>
</dbReference>
<keyword evidence="2 5" id="KW-0812">Transmembrane</keyword>
<feature type="transmembrane region" description="Helical" evidence="5">
    <location>
        <begin position="160"/>
        <end position="185"/>
    </location>
</feature>
<evidence type="ECO:0000313" key="7">
    <source>
        <dbReference type="Proteomes" id="UP000050833"/>
    </source>
</evidence>
<sequence>MNNFLNKLERKFGRYAIPDLIRYVIVLYCAGAVIGMINPRIYYNYLCLDMSAVFRGQIWRLFTFLIEPYGFSSGMGMLLSILFFVIQVQLFFLFGRSLEQAWGTFRFNMYFLSGYLFNIIAALILYISPLHSAIYYSGFQYIYWSMFFAFAALNPDMQFLLYFVIPIKVKWLALLDAAYMLYQVVQSFYYGIIYFRAGQSTGGGAYISMGIAIIVAMANFLIFFFSTRNYRRVSPKDIHRRRSFKKKASAPKAGPRHRCAVCGRTELDDENLDFRFCSKCDGNYEYCSDHLFTHQHVKKFM</sequence>
<feature type="transmembrane region" description="Helical" evidence="5">
    <location>
        <begin position="20"/>
        <end position="41"/>
    </location>
</feature>
<dbReference type="EMBL" id="LLKB01000005">
    <property type="protein sequence ID" value="KQC84753.1"/>
    <property type="molecule type" value="Genomic_DNA"/>
</dbReference>
<accession>A0AAW3JRS4</accession>
<feature type="transmembrane region" description="Helical" evidence="5">
    <location>
        <begin position="205"/>
        <end position="226"/>
    </location>
</feature>
<feature type="transmembrane region" description="Helical" evidence="5">
    <location>
        <begin position="107"/>
        <end position="127"/>
    </location>
</feature>
<proteinExistence type="predicted"/>